<protein>
    <recommendedName>
        <fullName evidence="4">NADH:quinone oxidoreductase/Mrp antiporter transmembrane domain-containing protein</fullName>
    </recommendedName>
</protein>
<feature type="transmembrane region" description="Helical" evidence="3">
    <location>
        <begin position="439"/>
        <end position="464"/>
    </location>
</feature>
<feature type="transmembrane region" description="Helical" evidence="3">
    <location>
        <begin position="363"/>
        <end position="384"/>
    </location>
</feature>
<reference evidence="5 6" key="1">
    <citation type="submission" date="2014-04" db="EMBL/GenBank/DDBJ databases">
        <title>Draft Genome Sequence of Synergistes jonesii.</title>
        <authorList>
            <person name="Coil D.A."/>
            <person name="Eisen J.A."/>
            <person name="Holland-Moritz H.E."/>
        </authorList>
    </citation>
    <scope>NUCLEOTIDE SEQUENCE [LARGE SCALE GENOMIC DNA]</scope>
    <source>
        <strain evidence="5 6">78-1</strain>
    </source>
</reference>
<feature type="transmembrane region" description="Helical" evidence="3">
    <location>
        <begin position="295"/>
        <end position="314"/>
    </location>
</feature>
<comment type="subcellular location">
    <subcellularLocation>
        <location evidence="1">Endomembrane system</location>
        <topology evidence="1">Multi-pass membrane protein</topology>
    </subcellularLocation>
    <subcellularLocation>
        <location evidence="2">Membrane</location>
        <topology evidence="2">Multi-pass membrane protein</topology>
    </subcellularLocation>
</comment>
<feature type="transmembrane region" description="Helical" evidence="3">
    <location>
        <begin position="264"/>
        <end position="283"/>
    </location>
</feature>
<feature type="domain" description="NADH:quinone oxidoreductase/Mrp antiporter transmembrane" evidence="4">
    <location>
        <begin position="355"/>
        <end position="455"/>
    </location>
</feature>
<dbReference type="eggNOG" id="COG0651">
    <property type="taxonomic scope" value="Bacteria"/>
</dbReference>
<dbReference type="Proteomes" id="UP000027665">
    <property type="component" value="Unassembled WGS sequence"/>
</dbReference>
<keyword evidence="3" id="KW-0472">Membrane</keyword>
<evidence type="ECO:0000313" key="6">
    <source>
        <dbReference type="Proteomes" id="UP000027665"/>
    </source>
</evidence>
<organism evidence="5 6">
    <name type="scientific">Synergistes jonesii</name>
    <dbReference type="NCBI Taxonomy" id="2754"/>
    <lineage>
        <taxon>Bacteria</taxon>
        <taxon>Thermotogati</taxon>
        <taxon>Synergistota</taxon>
        <taxon>Synergistia</taxon>
        <taxon>Synergistales</taxon>
        <taxon>Synergistaceae</taxon>
        <taxon>Synergistes</taxon>
    </lineage>
</organism>
<dbReference type="GO" id="GO:0012505">
    <property type="term" value="C:endomembrane system"/>
    <property type="evidence" value="ECO:0007669"/>
    <property type="project" value="UniProtKB-SubCell"/>
</dbReference>
<dbReference type="STRING" id="2754.EH55_02130"/>
<feature type="transmembrane region" description="Helical" evidence="3">
    <location>
        <begin position="485"/>
        <end position="508"/>
    </location>
</feature>
<feature type="transmembrane region" description="Helical" evidence="3">
    <location>
        <begin position="164"/>
        <end position="182"/>
    </location>
</feature>
<dbReference type="GO" id="GO:0016020">
    <property type="term" value="C:membrane"/>
    <property type="evidence" value="ECO:0007669"/>
    <property type="project" value="UniProtKB-SubCell"/>
</dbReference>
<dbReference type="InterPro" id="IPR001750">
    <property type="entry name" value="ND/Mrp_TM"/>
</dbReference>
<feature type="transmembrane region" description="Helical" evidence="3">
    <location>
        <begin position="235"/>
        <end position="252"/>
    </location>
</feature>
<feature type="transmembrane region" description="Helical" evidence="3">
    <location>
        <begin position="12"/>
        <end position="33"/>
    </location>
</feature>
<dbReference type="GeneID" id="90982479"/>
<evidence type="ECO:0000259" key="4">
    <source>
        <dbReference type="Pfam" id="PF00361"/>
    </source>
</evidence>
<evidence type="ECO:0000256" key="1">
    <source>
        <dbReference type="ARBA" id="ARBA00004127"/>
    </source>
</evidence>
<evidence type="ECO:0000313" key="5">
    <source>
        <dbReference type="EMBL" id="KEJ93592.1"/>
    </source>
</evidence>
<sequence length="534" mass="58303">MDFPLIFKTMPLPVLAFALPLFGAAAYGLLILYNDFIAQWTRKPVELPRLCCKLPFLLLLCAGALISALIWKYASGASDQLYVFTGGGWSDVLSPESGKKMQAALRVDAFGATSAALMSFVALAAGLRALAERRKPITPRVIMLFLLACAGIQGIFFLNNLLSLFFFLMITQLGVTGLYRGFYARRARRRRRHLFYYLSRLLLLAMFLAGAMILRSGYGSTNISVLASVIEPSRASLWAFVLLVVPLLYIFVKPSPLLDEAAKNCFFGIRTQATLFIVFRVVFSLYGPMRGLQKVPLLFMMLGVALLFLALAVLSKEPEPSNFMDSLIFCVKGAILVSMGVAMDGSFSAERAALYGVDAIESMISLWLVFLPLSAAFAIVTVFLKEPDGKGAELWRYGRLFKRFPFVSSFLLLLVAITAGLPPFIGYEGRQLLLRSANFISPFLTLLLFSLTAAIFFAALRFVLALSASGGEGDGEGDFEGVHAALLPIFLLLLIFAAATLTPGRIFADSVSPSVESLINRTVPRSLSPAGRDG</sequence>
<keyword evidence="2 3" id="KW-0812">Transmembrane</keyword>
<proteinExistence type="predicted"/>
<feature type="transmembrane region" description="Helical" evidence="3">
    <location>
        <begin position="141"/>
        <end position="158"/>
    </location>
</feature>
<feature type="transmembrane region" description="Helical" evidence="3">
    <location>
        <begin position="194"/>
        <end position="215"/>
    </location>
</feature>
<accession>A0A073J7A6</accession>
<dbReference type="OrthoDB" id="2497at2"/>
<feature type="transmembrane region" description="Helical" evidence="3">
    <location>
        <begin position="404"/>
        <end position="427"/>
    </location>
</feature>
<keyword evidence="6" id="KW-1185">Reference proteome</keyword>
<dbReference type="EMBL" id="JMKI01000002">
    <property type="protein sequence ID" value="KEJ93592.1"/>
    <property type="molecule type" value="Genomic_DNA"/>
</dbReference>
<evidence type="ECO:0000256" key="3">
    <source>
        <dbReference type="SAM" id="Phobius"/>
    </source>
</evidence>
<evidence type="ECO:0000256" key="2">
    <source>
        <dbReference type="RuleBase" id="RU000320"/>
    </source>
</evidence>
<feature type="transmembrane region" description="Helical" evidence="3">
    <location>
        <begin position="54"/>
        <end position="74"/>
    </location>
</feature>
<dbReference type="AlphaFoldDB" id="A0A073J7A6"/>
<keyword evidence="3" id="KW-1133">Transmembrane helix</keyword>
<name>A0A073J7A6_9BACT</name>
<gene>
    <name evidence="5" type="ORF">EH55_02130</name>
</gene>
<dbReference type="Pfam" id="PF00361">
    <property type="entry name" value="Proton_antipo_M"/>
    <property type="match status" value="1"/>
</dbReference>
<feature type="transmembrane region" description="Helical" evidence="3">
    <location>
        <begin position="326"/>
        <end position="343"/>
    </location>
</feature>
<feature type="transmembrane region" description="Helical" evidence="3">
    <location>
        <begin position="109"/>
        <end position="129"/>
    </location>
</feature>
<comment type="caution">
    <text evidence="5">The sequence shown here is derived from an EMBL/GenBank/DDBJ whole genome shotgun (WGS) entry which is preliminary data.</text>
</comment>
<dbReference type="RefSeq" id="WP_037974086.1">
    <property type="nucleotide sequence ID" value="NZ_JMKI01000002.1"/>
</dbReference>